<sequence length="404" mass="43823">MRHSIARSGAVLLAAAALALPTASAVAEPTAERATDVAGATAKDRGDKPGRPPALPRRIDGGAWPTSHLQGAAVDERDGVVYWSFTQMLVKTDLDGNVLGTVTGLTGHLGDLDLNPKDGRVYGSLEYKAEEAFYVAIFDGDKIDRVGMDAESDGVMTTVYLPEVVEDFTADMDGDGDFDGDTADTADHRYGSSGIDGVAFGPAADRGKKGKGKQVLRIAYGIYAHQQRIDNDNQVLLEYDVAGWRRYERPLVQDAPHRSGPREVRNKFFVFTGNTTYGVQNLEYDEASGHWFLAVYRGTKPSYPNYSLFVVDGHRRPYEQVVRGQAEPEMGDHLSLLPAGQYDPRSSTFGWTFDASYGLVSVGDGYFYGASGGPVVEDGVRKQTGALDLYRWTGTAPTPFEKVG</sequence>
<name>A0A5C4MJV3_9ACTN</name>
<organism evidence="4 5">
    <name type="scientific">Mumia zhuanghuii</name>
    <dbReference type="NCBI Taxonomy" id="2585211"/>
    <lineage>
        <taxon>Bacteria</taxon>
        <taxon>Bacillati</taxon>
        <taxon>Actinomycetota</taxon>
        <taxon>Actinomycetes</taxon>
        <taxon>Propionibacteriales</taxon>
        <taxon>Nocardioidaceae</taxon>
        <taxon>Mumia</taxon>
    </lineage>
</organism>
<gene>
    <name evidence="4" type="ORF">FHE65_14040</name>
    <name evidence="3" type="ORF">FHE65_24300</name>
</gene>
<feature type="chain" id="PRO_5036366923" evidence="2">
    <location>
        <begin position="28"/>
        <end position="404"/>
    </location>
</feature>
<protein>
    <submittedName>
        <fullName evidence="4">Uncharacterized protein</fullName>
    </submittedName>
</protein>
<reference evidence="4 5" key="1">
    <citation type="submission" date="2019-05" db="EMBL/GenBank/DDBJ databases">
        <title>Mumia sp. nov., isolated from the intestinal contents of plateau pika (Ochotona curzoniae) in the Qinghai-Tibet plateau of China.</title>
        <authorList>
            <person name="Tian Z."/>
        </authorList>
    </citation>
    <scope>NUCLEOTIDE SEQUENCE [LARGE SCALE GENOMIC DNA]</scope>
    <source>
        <strain evidence="5">527</strain>
        <strain evidence="4">Z527</strain>
    </source>
</reference>
<dbReference type="RefSeq" id="WP_139084863.1">
    <property type="nucleotide sequence ID" value="NZ_VDFR01000063.1"/>
</dbReference>
<evidence type="ECO:0000313" key="4">
    <source>
        <dbReference type="EMBL" id="TNC45976.1"/>
    </source>
</evidence>
<evidence type="ECO:0000313" key="3">
    <source>
        <dbReference type="EMBL" id="TNC38346.1"/>
    </source>
</evidence>
<keyword evidence="2" id="KW-0732">Signal</keyword>
<dbReference type="Proteomes" id="UP000306740">
    <property type="component" value="Unassembled WGS sequence"/>
</dbReference>
<comment type="caution">
    <text evidence="4">The sequence shown here is derived from an EMBL/GenBank/DDBJ whole genome shotgun (WGS) entry which is preliminary data.</text>
</comment>
<proteinExistence type="predicted"/>
<feature type="signal peptide" evidence="2">
    <location>
        <begin position="1"/>
        <end position="27"/>
    </location>
</feature>
<dbReference type="EMBL" id="VDFR01000063">
    <property type="protein sequence ID" value="TNC45976.1"/>
    <property type="molecule type" value="Genomic_DNA"/>
</dbReference>
<dbReference type="AlphaFoldDB" id="A0A5C4MJV3"/>
<evidence type="ECO:0000256" key="1">
    <source>
        <dbReference type="SAM" id="MobiDB-lite"/>
    </source>
</evidence>
<dbReference type="EMBL" id="VDFR01000120">
    <property type="protein sequence ID" value="TNC38346.1"/>
    <property type="molecule type" value="Genomic_DNA"/>
</dbReference>
<evidence type="ECO:0000256" key="2">
    <source>
        <dbReference type="SAM" id="SignalP"/>
    </source>
</evidence>
<feature type="region of interest" description="Disordered" evidence="1">
    <location>
        <begin position="36"/>
        <end position="62"/>
    </location>
</feature>
<accession>A0A5C4MJV3</accession>
<evidence type="ECO:0000313" key="5">
    <source>
        <dbReference type="Proteomes" id="UP000306740"/>
    </source>
</evidence>
<dbReference type="OrthoDB" id="9762169at2"/>